<dbReference type="EMBL" id="JBHRVA010000003">
    <property type="protein sequence ID" value="MFC3303546.1"/>
    <property type="molecule type" value="Genomic_DNA"/>
</dbReference>
<dbReference type="Gene3D" id="3.90.1010.10">
    <property type="match status" value="1"/>
</dbReference>
<dbReference type="SUPFAM" id="SSF82649">
    <property type="entry name" value="SufE/NifU"/>
    <property type="match status" value="1"/>
</dbReference>
<reference evidence="3" key="1">
    <citation type="journal article" date="2019" name="Int. J. Syst. Evol. Microbiol.">
        <title>The Global Catalogue of Microorganisms (GCM) 10K type strain sequencing project: providing services to taxonomists for standard genome sequencing and annotation.</title>
        <authorList>
            <consortium name="The Broad Institute Genomics Platform"/>
            <consortium name="The Broad Institute Genome Sequencing Center for Infectious Disease"/>
            <person name="Wu L."/>
            <person name="Ma J."/>
        </authorList>
    </citation>
    <scope>NUCLEOTIDE SEQUENCE [LARGE SCALE GENOMIC DNA]</scope>
    <source>
        <strain evidence="3">KCTC 22245</strain>
    </source>
</reference>
<comment type="caution">
    <text evidence="2">The sequence shown here is derived from an EMBL/GenBank/DDBJ whole genome shotgun (WGS) entry which is preliminary data.</text>
</comment>
<evidence type="ECO:0000259" key="1">
    <source>
        <dbReference type="Pfam" id="PF01592"/>
    </source>
</evidence>
<dbReference type="InterPro" id="IPR002871">
    <property type="entry name" value="NIF_FeS_clus_asmbl_NifU_N"/>
</dbReference>
<dbReference type="Pfam" id="PF01592">
    <property type="entry name" value="NifU_N"/>
    <property type="match status" value="1"/>
</dbReference>
<dbReference type="RefSeq" id="WP_189576198.1">
    <property type="nucleotide sequence ID" value="NZ_BMXU01000002.1"/>
</dbReference>
<name>A0ABV7MH03_9PROT</name>
<protein>
    <submittedName>
        <fullName evidence="2">Iron-sulfur cluster assembly scaffold protein</fullName>
    </submittedName>
</protein>
<dbReference type="CDD" id="cd06664">
    <property type="entry name" value="IscU_like"/>
    <property type="match status" value="1"/>
</dbReference>
<sequence length="144" mass="15153">MDDLYSNRLLEAAASLPPAARLDAPSGQGRRTSKVCGSEVEVDLLLEDGVVRDHALRVKACALGQASSSLLSGLLNGSTAEELRALQPVMEKMLREGGPAPTGRFSSLDVLRPIAEYPARHASTLLVFGAVVDALDEAEARDAA</sequence>
<dbReference type="Proteomes" id="UP001595607">
    <property type="component" value="Unassembled WGS sequence"/>
</dbReference>
<feature type="domain" description="NIF system FeS cluster assembly NifU N-terminal" evidence="1">
    <location>
        <begin position="27"/>
        <end position="88"/>
    </location>
</feature>
<keyword evidence="3" id="KW-1185">Reference proteome</keyword>
<evidence type="ECO:0000313" key="2">
    <source>
        <dbReference type="EMBL" id="MFC3303546.1"/>
    </source>
</evidence>
<evidence type="ECO:0000313" key="3">
    <source>
        <dbReference type="Proteomes" id="UP001595607"/>
    </source>
</evidence>
<organism evidence="2 3">
    <name type="scientific">Parvularcula lutaonensis</name>
    <dbReference type="NCBI Taxonomy" id="491923"/>
    <lineage>
        <taxon>Bacteria</taxon>
        <taxon>Pseudomonadati</taxon>
        <taxon>Pseudomonadota</taxon>
        <taxon>Alphaproteobacteria</taxon>
        <taxon>Parvularculales</taxon>
        <taxon>Parvularculaceae</taxon>
        <taxon>Parvularcula</taxon>
    </lineage>
</organism>
<accession>A0ABV7MH03</accession>
<gene>
    <name evidence="2" type="ORF">ACFONP_12480</name>
</gene>
<proteinExistence type="predicted"/>